<dbReference type="PANTHER" id="PTHR46915:SF2">
    <property type="entry name" value="UBIQUITIN-LIKE PROTEASE 4"/>
    <property type="match status" value="1"/>
</dbReference>
<proteinExistence type="inferred from homology"/>
<dbReference type="SUPFAM" id="SSF54001">
    <property type="entry name" value="Cysteine proteinases"/>
    <property type="match status" value="1"/>
</dbReference>
<dbReference type="InterPro" id="IPR003653">
    <property type="entry name" value="Peptidase_C48_C"/>
</dbReference>
<dbReference type="InterPro" id="IPR038765">
    <property type="entry name" value="Papain-like_cys_pep_sf"/>
</dbReference>
<evidence type="ECO:0000256" key="4">
    <source>
        <dbReference type="ARBA" id="ARBA00022807"/>
    </source>
</evidence>
<evidence type="ECO:0000313" key="7">
    <source>
        <dbReference type="Proteomes" id="UP000002640"/>
    </source>
</evidence>
<comment type="similarity">
    <text evidence="1">Belongs to the peptidase C48 family.</text>
</comment>
<sequence length="164" mass="18652">MVACLGRSHSVKRTKEKAARDERLAGHIGKFDWVSYRFVILPVNGNSHWSFLAVENPLQGGVIRLYHVNSATEAHDTANVFSLMQCFHASPTKPQQQNSVDCGIYLLYFIEKISTAIMKDRPHTLRGSMDKLRSDKFNVENYRALLHQRIIRAANVANKKSKIL</sequence>
<dbReference type="SMR" id="G5AFQ1"/>
<dbReference type="RefSeq" id="XP_009538902.1">
    <property type="nucleotide sequence ID" value="XM_009540607.1"/>
</dbReference>
<evidence type="ECO:0000256" key="1">
    <source>
        <dbReference type="ARBA" id="ARBA00005234"/>
    </source>
</evidence>
<evidence type="ECO:0000259" key="5">
    <source>
        <dbReference type="PROSITE" id="PS50600"/>
    </source>
</evidence>
<dbReference type="KEGG" id="psoj:PHYSODRAFT_532915"/>
<dbReference type="GO" id="GO:0016926">
    <property type="term" value="P:protein desumoylation"/>
    <property type="evidence" value="ECO:0007669"/>
    <property type="project" value="UniProtKB-ARBA"/>
</dbReference>
<dbReference type="AlphaFoldDB" id="G5AFQ1"/>
<name>G5AFQ1_PHYSP</name>
<dbReference type="GO" id="GO:0006508">
    <property type="term" value="P:proteolysis"/>
    <property type="evidence" value="ECO:0007669"/>
    <property type="project" value="UniProtKB-KW"/>
</dbReference>
<keyword evidence="3" id="KW-0378">Hydrolase</keyword>
<gene>
    <name evidence="6" type="ORF">PHYSODRAFT_532915</name>
</gene>
<keyword evidence="7" id="KW-1185">Reference proteome</keyword>
<keyword evidence="2" id="KW-0645">Protease</keyword>
<evidence type="ECO:0000313" key="6">
    <source>
        <dbReference type="EMBL" id="EGZ06041.1"/>
    </source>
</evidence>
<dbReference type="GeneID" id="20661804"/>
<dbReference type="PANTHER" id="PTHR46915">
    <property type="entry name" value="UBIQUITIN-LIKE PROTEASE 4-RELATED"/>
    <property type="match status" value="1"/>
</dbReference>
<dbReference type="EMBL" id="JH159165">
    <property type="protein sequence ID" value="EGZ06041.1"/>
    <property type="molecule type" value="Genomic_DNA"/>
</dbReference>
<dbReference type="PROSITE" id="PS50600">
    <property type="entry name" value="ULP_PROTEASE"/>
    <property type="match status" value="1"/>
</dbReference>
<protein>
    <recommendedName>
        <fullName evidence="5">Ubiquitin-like protease family profile domain-containing protein</fullName>
    </recommendedName>
</protein>
<dbReference type="GO" id="GO:0008234">
    <property type="term" value="F:cysteine-type peptidase activity"/>
    <property type="evidence" value="ECO:0007669"/>
    <property type="project" value="UniProtKB-KW"/>
</dbReference>
<dbReference type="InParanoid" id="G5AFQ1"/>
<feature type="domain" description="Ubiquitin-like protease family profile" evidence="5">
    <location>
        <begin position="1"/>
        <end position="113"/>
    </location>
</feature>
<organism evidence="6 7">
    <name type="scientific">Phytophthora sojae (strain P6497)</name>
    <name type="common">Soybean stem and root rot agent</name>
    <name type="synonym">Phytophthora megasperma f. sp. glycines</name>
    <dbReference type="NCBI Taxonomy" id="1094619"/>
    <lineage>
        <taxon>Eukaryota</taxon>
        <taxon>Sar</taxon>
        <taxon>Stramenopiles</taxon>
        <taxon>Oomycota</taxon>
        <taxon>Peronosporomycetes</taxon>
        <taxon>Peronosporales</taxon>
        <taxon>Peronosporaceae</taxon>
        <taxon>Phytophthora</taxon>
    </lineage>
</organism>
<reference evidence="6 7" key="1">
    <citation type="journal article" date="2006" name="Science">
        <title>Phytophthora genome sequences uncover evolutionary origins and mechanisms of pathogenesis.</title>
        <authorList>
            <person name="Tyler B.M."/>
            <person name="Tripathy S."/>
            <person name="Zhang X."/>
            <person name="Dehal P."/>
            <person name="Jiang R.H."/>
            <person name="Aerts A."/>
            <person name="Arredondo F.D."/>
            <person name="Baxter L."/>
            <person name="Bensasson D."/>
            <person name="Beynon J.L."/>
            <person name="Chapman J."/>
            <person name="Damasceno C.M."/>
            <person name="Dorrance A.E."/>
            <person name="Dou D."/>
            <person name="Dickerman A.W."/>
            <person name="Dubchak I.L."/>
            <person name="Garbelotto M."/>
            <person name="Gijzen M."/>
            <person name="Gordon S.G."/>
            <person name="Govers F."/>
            <person name="Grunwald N.J."/>
            <person name="Huang W."/>
            <person name="Ivors K.L."/>
            <person name="Jones R.W."/>
            <person name="Kamoun S."/>
            <person name="Krampis K."/>
            <person name="Lamour K.H."/>
            <person name="Lee M.K."/>
            <person name="McDonald W.H."/>
            <person name="Medina M."/>
            <person name="Meijer H.J."/>
            <person name="Nordberg E.K."/>
            <person name="Maclean D.J."/>
            <person name="Ospina-Giraldo M.D."/>
            <person name="Morris P.F."/>
            <person name="Phuntumart V."/>
            <person name="Putnam N.H."/>
            <person name="Rash S."/>
            <person name="Rose J.K."/>
            <person name="Sakihama Y."/>
            <person name="Salamov A.A."/>
            <person name="Savidor A."/>
            <person name="Scheuring C.F."/>
            <person name="Smith B.M."/>
            <person name="Sobral B.W."/>
            <person name="Terry A."/>
            <person name="Torto-Alalibo T.A."/>
            <person name="Win J."/>
            <person name="Xu Z."/>
            <person name="Zhang H."/>
            <person name="Grigoriev I.V."/>
            <person name="Rokhsar D.S."/>
            <person name="Boore J.L."/>
        </authorList>
    </citation>
    <scope>NUCLEOTIDE SEQUENCE [LARGE SCALE GENOMIC DNA]</scope>
    <source>
        <strain evidence="6 7">P6497</strain>
    </source>
</reference>
<accession>G5AFQ1</accession>
<dbReference type="Pfam" id="PF02902">
    <property type="entry name" value="Peptidase_C48"/>
    <property type="match status" value="1"/>
</dbReference>
<keyword evidence="4" id="KW-0788">Thiol protease</keyword>
<evidence type="ECO:0000256" key="2">
    <source>
        <dbReference type="ARBA" id="ARBA00022670"/>
    </source>
</evidence>
<dbReference type="Proteomes" id="UP000002640">
    <property type="component" value="Unassembled WGS sequence"/>
</dbReference>
<dbReference type="Gene3D" id="3.40.395.10">
    <property type="entry name" value="Adenoviral Proteinase, Chain A"/>
    <property type="match status" value="1"/>
</dbReference>
<evidence type="ECO:0000256" key="3">
    <source>
        <dbReference type="ARBA" id="ARBA00022801"/>
    </source>
</evidence>